<name>A0ABS1HS87_9PROT</name>
<protein>
    <recommendedName>
        <fullName evidence="3">PAS domain-containing protein</fullName>
    </recommendedName>
</protein>
<sequence length="191" mass="21733">MSLTDRKTHIIGAMAVAQRGQCLVNAAILNDLYEFWDIDSAAPLLNRWYDYLPRRKASEDPDLTSETVIMGWSTRQGRIAAYRWEITDDSSTFTDLPHGMHLHPHLNGENRPLPPEMPDERLVKVAMVQHEMVTENRYRMCIGGVIHCTTITPDAIEQRIIGLYPGYDKHAAEFGCPNADEVAEFRRVSHA</sequence>
<dbReference type="Proteomes" id="UP000654452">
    <property type="component" value="Unassembled WGS sequence"/>
</dbReference>
<evidence type="ECO:0000313" key="1">
    <source>
        <dbReference type="EMBL" id="MBK4717691.1"/>
    </source>
</evidence>
<gene>
    <name evidence="1" type="ORF">JJL56_02300</name>
</gene>
<dbReference type="EMBL" id="JAEPIV010000001">
    <property type="protein sequence ID" value="MBK4717691.1"/>
    <property type="molecule type" value="Genomic_DNA"/>
</dbReference>
<accession>A0ABS1HS87</accession>
<evidence type="ECO:0000313" key="2">
    <source>
        <dbReference type="Proteomes" id="UP000654452"/>
    </source>
</evidence>
<proteinExistence type="predicted"/>
<comment type="caution">
    <text evidence="1">The sequence shown here is derived from an EMBL/GenBank/DDBJ whole genome shotgun (WGS) entry which is preliminary data.</text>
</comment>
<dbReference type="RefSeq" id="WP_200484044.1">
    <property type="nucleotide sequence ID" value="NZ_JAEPIV010000001.1"/>
</dbReference>
<evidence type="ECO:0008006" key="3">
    <source>
        <dbReference type="Google" id="ProtNLM"/>
    </source>
</evidence>
<reference evidence="1 2" key="1">
    <citation type="submission" date="2021-01" db="EMBL/GenBank/DDBJ databases">
        <title>Azospirillum sp. YIM DDC1 draft genome.</title>
        <authorList>
            <person name="Wang Y.-X."/>
        </authorList>
    </citation>
    <scope>NUCLEOTIDE SEQUENCE [LARGE SCALE GENOMIC DNA]</scope>
    <source>
        <strain evidence="1 2">YIM DDC1</strain>
    </source>
</reference>
<keyword evidence="2" id="KW-1185">Reference proteome</keyword>
<organism evidence="1 2">
    <name type="scientific">Azospirillum aestuarii</name>
    <dbReference type="NCBI Taxonomy" id="2802052"/>
    <lineage>
        <taxon>Bacteria</taxon>
        <taxon>Pseudomonadati</taxon>
        <taxon>Pseudomonadota</taxon>
        <taxon>Alphaproteobacteria</taxon>
        <taxon>Rhodospirillales</taxon>
        <taxon>Azospirillaceae</taxon>
        <taxon>Azospirillum</taxon>
    </lineage>
</organism>